<dbReference type="Proteomes" id="UP000325291">
    <property type="component" value="Unassembled WGS sequence"/>
</dbReference>
<keyword evidence="3" id="KW-0786">Thiamine pyrophosphate</keyword>
<evidence type="ECO:0000256" key="1">
    <source>
        <dbReference type="ARBA" id="ARBA00007812"/>
    </source>
</evidence>
<evidence type="ECO:0000256" key="2">
    <source>
        <dbReference type="ARBA" id="ARBA00022679"/>
    </source>
</evidence>
<keyword evidence="7" id="KW-1185">Reference proteome</keyword>
<evidence type="ECO:0000259" key="5">
    <source>
        <dbReference type="Pfam" id="PF02776"/>
    </source>
</evidence>
<feature type="domain" description="Thiamine pyrophosphate enzyme N-terminal TPP-binding" evidence="5">
    <location>
        <begin position="4"/>
        <end position="111"/>
    </location>
</feature>
<dbReference type="EMBL" id="VINQ01000002">
    <property type="protein sequence ID" value="KAA0920247.1"/>
    <property type="molecule type" value="Genomic_DNA"/>
</dbReference>
<dbReference type="CDD" id="cd07035">
    <property type="entry name" value="TPP_PYR_POX_like"/>
    <property type="match status" value="1"/>
</dbReference>
<evidence type="ECO:0000313" key="6">
    <source>
        <dbReference type="EMBL" id="KAA0920247.1"/>
    </source>
</evidence>
<dbReference type="GO" id="GO:0003984">
    <property type="term" value="F:acetolactate synthase activity"/>
    <property type="evidence" value="ECO:0007669"/>
    <property type="project" value="TreeGrafter"/>
</dbReference>
<dbReference type="SUPFAM" id="SSF52518">
    <property type="entry name" value="Thiamin diphosphate-binding fold (THDP-binding)"/>
    <property type="match status" value="2"/>
</dbReference>
<proteinExistence type="inferred from homology"/>
<dbReference type="InterPro" id="IPR011766">
    <property type="entry name" value="TPP_enzyme_TPP-bd"/>
</dbReference>
<dbReference type="InterPro" id="IPR000399">
    <property type="entry name" value="TPP-bd_CS"/>
</dbReference>
<evidence type="ECO:0000259" key="4">
    <source>
        <dbReference type="Pfam" id="PF02775"/>
    </source>
</evidence>
<feature type="domain" description="Thiamine pyrophosphate enzyme TPP-binding" evidence="4">
    <location>
        <begin position="376"/>
        <end position="511"/>
    </location>
</feature>
<evidence type="ECO:0000313" key="7">
    <source>
        <dbReference type="Proteomes" id="UP000325291"/>
    </source>
</evidence>
<dbReference type="PANTHER" id="PTHR18968:SF86">
    <property type="entry name" value="ACETOLACTATE SYNTHASE LARGE SUBUNIT ILVX-RELATED"/>
    <property type="match status" value="1"/>
</dbReference>
<reference evidence="6 7" key="1">
    <citation type="submission" date="2019-07" db="EMBL/GenBank/DDBJ databases">
        <title>Aquicoccus porphyridii gen. nov., sp. nov., isolated from a small marine red alga, Porphyridium marinum.</title>
        <authorList>
            <person name="Liu L."/>
        </authorList>
    </citation>
    <scope>NUCLEOTIDE SEQUENCE [LARGE SCALE GENOMIC DNA]</scope>
    <source>
        <strain evidence="6 7">L1 8-17</strain>
    </source>
</reference>
<dbReference type="InterPro" id="IPR029061">
    <property type="entry name" value="THDP-binding"/>
</dbReference>
<dbReference type="PROSITE" id="PS00187">
    <property type="entry name" value="TPP_ENZYMES"/>
    <property type="match status" value="1"/>
</dbReference>
<dbReference type="GO" id="GO:0030976">
    <property type="term" value="F:thiamine pyrophosphate binding"/>
    <property type="evidence" value="ECO:0007669"/>
    <property type="project" value="InterPro"/>
</dbReference>
<accession>A0A5A9ZST7</accession>
<dbReference type="GO" id="GO:0000287">
    <property type="term" value="F:magnesium ion binding"/>
    <property type="evidence" value="ECO:0007669"/>
    <property type="project" value="InterPro"/>
</dbReference>
<organism evidence="6 7">
    <name type="scientific">Aquicoccus porphyridii</name>
    <dbReference type="NCBI Taxonomy" id="1852029"/>
    <lineage>
        <taxon>Bacteria</taxon>
        <taxon>Pseudomonadati</taxon>
        <taxon>Pseudomonadota</taxon>
        <taxon>Alphaproteobacteria</taxon>
        <taxon>Rhodobacterales</taxon>
        <taxon>Paracoccaceae</taxon>
        <taxon>Aquicoccus</taxon>
    </lineage>
</organism>
<dbReference type="InterPro" id="IPR012001">
    <property type="entry name" value="Thiamin_PyroP_enz_TPP-bd_dom"/>
</dbReference>
<gene>
    <name evidence="6" type="ORF">FLO80_03775</name>
</gene>
<dbReference type="GO" id="GO:0050660">
    <property type="term" value="F:flavin adenine dinucleotide binding"/>
    <property type="evidence" value="ECO:0007669"/>
    <property type="project" value="TreeGrafter"/>
</dbReference>
<dbReference type="NCBIfam" id="NF005760">
    <property type="entry name" value="PRK07586.1"/>
    <property type="match status" value="1"/>
</dbReference>
<evidence type="ECO:0000256" key="3">
    <source>
        <dbReference type="ARBA" id="ARBA00023052"/>
    </source>
</evidence>
<dbReference type="Pfam" id="PF02775">
    <property type="entry name" value="TPP_enzyme_C"/>
    <property type="match status" value="1"/>
</dbReference>
<keyword evidence="2" id="KW-0808">Transferase</keyword>
<dbReference type="GO" id="GO:0044281">
    <property type="term" value="P:small molecule metabolic process"/>
    <property type="evidence" value="ECO:0007669"/>
    <property type="project" value="UniProtKB-ARBA"/>
</dbReference>
<dbReference type="PANTHER" id="PTHR18968">
    <property type="entry name" value="THIAMINE PYROPHOSPHATE ENZYMES"/>
    <property type="match status" value="1"/>
</dbReference>
<sequence>MAQNGADILARVLARNGVDTCFANPGTTEMHLVTAFTHDLGITCHLCLFEGVATGAADGYARMARKPAATLLHLGPGLANGIANLHNARKAASPVINIVGEHAIDHIAHDAPLTADIEGLARPVSKTVTTIRETGRIDADVTDMLQEIQTGPTGVGTLIVPNDIAWDTAQQSNLPPASAPAPTPPDAEAIAAAAKALQEPGALLLLGSPHITRRAIELGNAIAAKTGASLRAEAATARTSRGGGLPEMARIPFQIDAALEALADTRHAILAGARAPVAFFAYPERPSALLPEGCAVTHLSPPEGDLEATLAALADHLDAKPVAMSAPDMPPLPRGAITPEALGAAVANALPEAAIVVDESVTNGPFLQPTCAASPAHDWLNNRGGSIGYSMPVAVGAAAACPDRPVLAVVGDGSASYTPQALWTMARAGMNVTVVILSNRRYRILATEMSRIGAGEPDERSDPLMSLDNPPIDWVAQARAYGVPGASVTDAQDLHKELTRAFTEPGPHLIEARM</sequence>
<dbReference type="AlphaFoldDB" id="A0A5A9ZST7"/>
<dbReference type="RefSeq" id="WP_111363743.1">
    <property type="nucleotide sequence ID" value="NZ_VINQ01000002.1"/>
</dbReference>
<dbReference type="Pfam" id="PF02776">
    <property type="entry name" value="TPP_enzyme_N"/>
    <property type="match status" value="1"/>
</dbReference>
<comment type="caution">
    <text evidence="6">The sequence shown here is derived from an EMBL/GenBank/DDBJ whole genome shotgun (WGS) entry which is preliminary data.</text>
</comment>
<dbReference type="Gene3D" id="3.40.50.970">
    <property type="match status" value="2"/>
</dbReference>
<name>A0A5A9ZST7_9RHOB</name>
<comment type="similarity">
    <text evidence="1">Belongs to the TPP enzyme family.</text>
</comment>
<dbReference type="InterPro" id="IPR045229">
    <property type="entry name" value="TPP_enz"/>
</dbReference>
<protein>
    <submittedName>
        <fullName evidence="6">Acetolactate synthase large subunit</fullName>
    </submittedName>
</protein>
<dbReference type="CDD" id="cd02002">
    <property type="entry name" value="TPP_BFDC"/>
    <property type="match status" value="1"/>
</dbReference>